<dbReference type="Gene3D" id="1.10.510.10">
    <property type="entry name" value="Transferase(Phosphotransferase) domain 1"/>
    <property type="match status" value="1"/>
</dbReference>
<evidence type="ECO:0000313" key="4">
    <source>
        <dbReference type="Proteomes" id="UP000699042"/>
    </source>
</evidence>
<dbReference type="GO" id="GO:0005524">
    <property type="term" value="F:ATP binding"/>
    <property type="evidence" value="ECO:0007669"/>
    <property type="project" value="InterPro"/>
</dbReference>
<dbReference type="InterPro" id="IPR011009">
    <property type="entry name" value="Kinase-like_dom_sf"/>
</dbReference>
<dbReference type="CDD" id="cd00180">
    <property type="entry name" value="PKc"/>
    <property type="match status" value="1"/>
</dbReference>
<dbReference type="Gene3D" id="3.30.200.20">
    <property type="entry name" value="Phosphorylase Kinase, domain 1"/>
    <property type="match status" value="1"/>
</dbReference>
<organism evidence="3 4">
    <name type="scientific">Colletotrichum scovillei</name>
    <dbReference type="NCBI Taxonomy" id="1209932"/>
    <lineage>
        <taxon>Eukaryota</taxon>
        <taxon>Fungi</taxon>
        <taxon>Dikarya</taxon>
        <taxon>Ascomycota</taxon>
        <taxon>Pezizomycotina</taxon>
        <taxon>Sordariomycetes</taxon>
        <taxon>Hypocreomycetidae</taxon>
        <taxon>Glomerellales</taxon>
        <taxon>Glomerellaceae</taxon>
        <taxon>Colletotrichum</taxon>
        <taxon>Colletotrichum acutatum species complex</taxon>
    </lineage>
</organism>
<dbReference type="PANTHER" id="PTHR24359:SF37">
    <property type="entry name" value="PROTEIN KINASE DOMAIN-CONTAINING PROTEIN"/>
    <property type="match status" value="1"/>
</dbReference>
<evidence type="ECO:0000313" key="3">
    <source>
        <dbReference type="EMBL" id="KAG7048224.1"/>
    </source>
</evidence>
<dbReference type="Proteomes" id="UP000699042">
    <property type="component" value="Unassembled WGS sequence"/>
</dbReference>
<feature type="region of interest" description="Disordered" evidence="1">
    <location>
        <begin position="793"/>
        <end position="822"/>
    </location>
</feature>
<feature type="region of interest" description="Disordered" evidence="1">
    <location>
        <begin position="1"/>
        <end position="48"/>
    </location>
</feature>
<protein>
    <submittedName>
        <fullName evidence="3">Kinase-like protein</fullName>
    </submittedName>
</protein>
<dbReference type="EMBL" id="JAESDN010000006">
    <property type="protein sequence ID" value="KAG7048224.1"/>
    <property type="molecule type" value="Genomic_DNA"/>
</dbReference>
<dbReference type="SMART" id="SM00220">
    <property type="entry name" value="S_TKc"/>
    <property type="match status" value="1"/>
</dbReference>
<gene>
    <name evidence="3" type="ORF">JMJ77_013868</name>
</gene>
<sequence length="822" mass="92175">MDTIKNVGSASSSPDLREISRNGLDATSNKSRQFKTSRSSTTASSVSPTIPRTTFNAIIDNGVKCNGAVDSNFSQHGLRTQFDFSSPSNLGTPHQKQESPCLDETPSATIEELTQGVGLGIPDGRMVSAIINAEISDLDIPYYPNRNDPIPTPGAALAPITGNGLPPESALPPPAVPFEPSEVMDRGDQMYTKAVEEGLLPVSPTQEDALLNSFEDRLYMSFKTNPQTHRQFLPKGQLNSLIRKQPVIQELKRKVPGVRRSSYERLASTICDNHNPAKENPDPPSKSYQKVFAILVLIDMVPSIQGFIDEGICDQDLPLVKAAENGGLFELRVETRRNDRLKTFLSWTRVSIRNFEEYQWTILPPFFTKGKRKNVKHYVLAPHIVLPFTSTSNHDDIGTAEMCGGGFSRVFKAEIHPDHHDFSSSALEPSVRPNTFAVKCLNSPSKELFQKEVQVLKKFSGDSHPHLISLLATYEQSGHFYLIFPWAEADLMKYWKELNPRPILSFGTISWMAEQCQGIADGLVRLHQYDSDLQEKASQSTGLLLTPLDALNRDHESSKRRYGRHGDIKPENILWFHETLESIDQGILRLTDFGLAELHSRLSRSNQHGSQMANSPTYRPPECDLRRRIIRQSCDIWSLGCVFLEFITWSLGGKDLLLEFAQLRFSPDPWLSGIDSDTFFTINTSEVKDSSTASVKPAVVRFVDRLHSHPACSEYLHHFLNMIMFGMLVIESEDPRSGDRRITCIEVLQRLSMWRDMCVVSSRFCSEPAQRPLDDQSWNSHFPLRSPLRVSQLEDHAGHSSRAKGGVKAHQKRSGIRRGSGP</sequence>
<dbReference type="PROSITE" id="PS50011">
    <property type="entry name" value="PROTEIN_KINASE_DOM"/>
    <property type="match status" value="1"/>
</dbReference>
<reference evidence="3" key="1">
    <citation type="submission" date="2021-05" db="EMBL/GenBank/DDBJ databases">
        <title>Comparative genomics of three Colletotrichum scovillei strains and genetic complementation revealed genes involved fungal growth and virulence on chili pepper.</title>
        <authorList>
            <person name="Hsieh D.-K."/>
            <person name="Chuang S.-C."/>
            <person name="Chen C.-Y."/>
            <person name="Chao Y.-T."/>
            <person name="Lu M.-Y.J."/>
            <person name="Lee M.-H."/>
            <person name="Shih M.-C."/>
        </authorList>
    </citation>
    <scope>NUCLEOTIDE SEQUENCE</scope>
    <source>
        <strain evidence="3">Coll-153</strain>
    </source>
</reference>
<name>A0A9P7R4S8_9PEZI</name>
<proteinExistence type="predicted"/>
<dbReference type="Pfam" id="PF00069">
    <property type="entry name" value="Pkinase"/>
    <property type="match status" value="1"/>
</dbReference>
<dbReference type="AlphaFoldDB" id="A0A9P7R4S8"/>
<accession>A0A9P7R4S8</accession>
<evidence type="ECO:0000259" key="2">
    <source>
        <dbReference type="PROSITE" id="PS50011"/>
    </source>
</evidence>
<dbReference type="InterPro" id="IPR000719">
    <property type="entry name" value="Prot_kinase_dom"/>
</dbReference>
<keyword evidence="3" id="KW-0418">Kinase</keyword>
<comment type="caution">
    <text evidence="3">The sequence shown here is derived from an EMBL/GenBank/DDBJ whole genome shotgun (WGS) entry which is preliminary data.</text>
</comment>
<feature type="compositionally biased region" description="Basic residues" evidence="1">
    <location>
        <begin position="799"/>
        <end position="816"/>
    </location>
</feature>
<feature type="compositionally biased region" description="Low complexity" evidence="1">
    <location>
        <begin position="36"/>
        <end position="48"/>
    </location>
</feature>
<feature type="compositionally biased region" description="Polar residues" evidence="1">
    <location>
        <begin position="1"/>
        <end position="14"/>
    </location>
</feature>
<dbReference type="SUPFAM" id="SSF56112">
    <property type="entry name" value="Protein kinase-like (PK-like)"/>
    <property type="match status" value="1"/>
</dbReference>
<keyword evidence="3" id="KW-0808">Transferase</keyword>
<feature type="domain" description="Protein kinase" evidence="2">
    <location>
        <begin position="396"/>
        <end position="720"/>
    </location>
</feature>
<evidence type="ECO:0000256" key="1">
    <source>
        <dbReference type="SAM" id="MobiDB-lite"/>
    </source>
</evidence>
<dbReference type="PANTHER" id="PTHR24359">
    <property type="entry name" value="SERINE/THREONINE-PROTEIN KINASE SBK1"/>
    <property type="match status" value="1"/>
</dbReference>
<dbReference type="GO" id="GO:0004674">
    <property type="term" value="F:protein serine/threonine kinase activity"/>
    <property type="evidence" value="ECO:0007669"/>
    <property type="project" value="TreeGrafter"/>
</dbReference>
<keyword evidence="4" id="KW-1185">Reference proteome</keyword>